<dbReference type="SMART" id="SM00220">
    <property type="entry name" value="S_TKc"/>
    <property type="match status" value="1"/>
</dbReference>
<dbReference type="EMBL" id="CP036272">
    <property type="protein sequence ID" value="QDT58855.1"/>
    <property type="molecule type" value="Genomic_DNA"/>
</dbReference>
<feature type="binding site" evidence="9">
    <location>
        <position position="77"/>
    </location>
    <ligand>
        <name>ATP</name>
        <dbReference type="ChEBI" id="CHEBI:30616"/>
    </ligand>
</feature>
<dbReference type="InterPro" id="IPR017441">
    <property type="entry name" value="Protein_kinase_ATP_BS"/>
</dbReference>
<keyword evidence="4 9" id="KW-0547">Nucleotide-binding</keyword>
<dbReference type="CDD" id="cd14014">
    <property type="entry name" value="STKc_PknB_like"/>
    <property type="match status" value="1"/>
</dbReference>
<accession>A0A517SRU1</accession>
<evidence type="ECO:0000259" key="11">
    <source>
        <dbReference type="PROSITE" id="PS50011"/>
    </source>
</evidence>
<keyword evidence="3 12" id="KW-0808">Transferase</keyword>
<organism evidence="12 13">
    <name type="scientific">Stieleria bergensis</name>
    <dbReference type="NCBI Taxonomy" id="2528025"/>
    <lineage>
        <taxon>Bacteria</taxon>
        <taxon>Pseudomonadati</taxon>
        <taxon>Planctomycetota</taxon>
        <taxon>Planctomycetia</taxon>
        <taxon>Pirellulales</taxon>
        <taxon>Pirellulaceae</taxon>
        <taxon>Stieleria</taxon>
    </lineage>
</organism>
<dbReference type="AlphaFoldDB" id="A0A517SRU1"/>
<gene>
    <name evidence="12" type="primary">pknB_4</name>
    <name evidence="12" type="ORF">SV7mr_13560</name>
</gene>
<dbReference type="GO" id="GO:0004674">
    <property type="term" value="F:protein serine/threonine kinase activity"/>
    <property type="evidence" value="ECO:0007669"/>
    <property type="project" value="UniProtKB-KW"/>
</dbReference>
<evidence type="ECO:0000256" key="7">
    <source>
        <dbReference type="ARBA" id="ARBA00047899"/>
    </source>
</evidence>
<evidence type="ECO:0000256" key="1">
    <source>
        <dbReference type="ARBA" id="ARBA00012513"/>
    </source>
</evidence>
<dbReference type="PROSITE" id="PS00107">
    <property type="entry name" value="PROTEIN_KINASE_ATP"/>
    <property type="match status" value="1"/>
</dbReference>
<evidence type="ECO:0000256" key="6">
    <source>
        <dbReference type="ARBA" id="ARBA00022840"/>
    </source>
</evidence>
<keyword evidence="2" id="KW-0723">Serine/threonine-protein kinase</keyword>
<comment type="catalytic activity">
    <reaction evidence="7">
        <text>L-threonyl-[protein] + ATP = O-phospho-L-threonyl-[protein] + ADP + H(+)</text>
        <dbReference type="Rhea" id="RHEA:46608"/>
        <dbReference type="Rhea" id="RHEA-COMP:11060"/>
        <dbReference type="Rhea" id="RHEA-COMP:11605"/>
        <dbReference type="ChEBI" id="CHEBI:15378"/>
        <dbReference type="ChEBI" id="CHEBI:30013"/>
        <dbReference type="ChEBI" id="CHEBI:30616"/>
        <dbReference type="ChEBI" id="CHEBI:61977"/>
        <dbReference type="ChEBI" id="CHEBI:456216"/>
        <dbReference type="EC" id="2.7.11.1"/>
    </reaction>
</comment>
<dbReference type="Proteomes" id="UP000315003">
    <property type="component" value="Chromosome"/>
</dbReference>
<dbReference type="GO" id="GO:0005524">
    <property type="term" value="F:ATP binding"/>
    <property type="evidence" value="ECO:0007669"/>
    <property type="project" value="UniProtKB-UniRule"/>
</dbReference>
<comment type="catalytic activity">
    <reaction evidence="8">
        <text>L-seryl-[protein] + ATP = O-phospho-L-seryl-[protein] + ADP + H(+)</text>
        <dbReference type="Rhea" id="RHEA:17989"/>
        <dbReference type="Rhea" id="RHEA-COMP:9863"/>
        <dbReference type="Rhea" id="RHEA-COMP:11604"/>
        <dbReference type="ChEBI" id="CHEBI:15378"/>
        <dbReference type="ChEBI" id="CHEBI:29999"/>
        <dbReference type="ChEBI" id="CHEBI:30616"/>
        <dbReference type="ChEBI" id="CHEBI:83421"/>
        <dbReference type="ChEBI" id="CHEBI:456216"/>
        <dbReference type="EC" id="2.7.11.1"/>
    </reaction>
</comment>
<protein>
    <recommendedName>
        <fullName evidence="1">non-specific serine/threonine protein kinase</fullName>
        <ecNumber evidence="1">2.7.11.1</ecNumber>
    </recommendedName>
</protein>
<evidence type="ECO:0000256" key="4">
    <source>
        <dbReference type="ARBA" id="ARBA00022741"/>
    </source>
</evidence>
<evidence type="ECO:0000256" key="9">
    <source>
        <dbReference type="PROSITE-ProRule" id="PRU10141"/>
    </source>
</evidence>
<evidence type="ECO:0000313" key="13">
    <source>
        <dbReference type="Proteomes" id="UP000315003"/>
    </source>
</evidence>
<proteinExistence type="predicted"/>
<name>A0A517SRU1_9BACT</name>
<dbReference type="FunFam" id="3.30.200.20:FF:000035">
    <property type="entry name" value="Serine/threonine protein kinase Stk1"/>
    <property type="match status" value="1"/>
</dbReference>
<evidence type="ECO:0000256" key="3">
    <source>
        <dbReference type="ARBA" id="ARBA00022679"/>
    </source>
</evidence>
<sequence length="542" mass="59228">MTSSQSPDPDAPHLDPSHADTTAQGAPPHSQSDTLYGASLVGSRLADYVILSRLGKGGMADVYSARDMNLDRSVAIKVLRSTLAKDDDYIRRFRREAKAAAKLNHPNIVQIYDVGQSSSLYYIAQELVEGQNLKQVLESNGPLNPEQAIDVLLGVASALDAAAINGITHRDIKPENVMRSKTNLIKVADFGLARLGNDADGSRADLTQAGLTLGTPRYMSPEQVQGKPVDPRSDLYSLGVMMYHLVAGQPPFGADDPLALAFAHVNETPQPLDRVRGNKEIPEWLIGIISKLLRKNPADRFQSPGELLEALIGAEHDHGSGARRFAGAASATAHLQRIADLQKRQTKRRYLQIALGLAIPFALLGAGYSIGSAFSTPPVSQLLQPSTVPAQPTVEEQYIEAMIQNTVPAWRAISQHFPPEENANNQSYSSKASLQLSRLYLEQRRPEQALETANAMLGNRATDRKFRLIALAYRFQAAQTLKMVSEQTKARQAFQTLYQELDETNPSAIELLNRAISRERQMTLGLTPNIPASDERSTPTTS</sequence>
<evidence type="ECO:0000313" key="12">
    <source>
        <dbReference type="EMBL" id="QDT58855.1"/>
    </source>
</evidence>
<dbReference type="SUPFAM" id="SSF56112">
    <property type="entry name" value="Protein kinase-like (PK-like)"/>
    <property type="match status" value="1"/>
</dbReference>
<evidence type="ECO:0000256" key="2">
    <source>
        <dbReference type="ARBA" id="ARBA00022527"/>
    </source>
</evidence>
<dbReference type="GO" id="GO:0106310">
    <property type="term" value="F:protein serine kinase activity"/>
    <property type="evidence" value="ECO:0007669"/>
    <property type="project" value="RHEA"/>
</dbReference>
<dbReference type="Pfam" id="PF00069">
    <property type="entry name" value="Pkinase"/>
    <property type="match status" value="1"/>
</dbReference>
<dbReference type="RefSeq" id="WP_145270320.1">
    <property type="nucleotide sequence ID" value="NZ_CP036272.1"/>
</dbReference>
<dbReference type="PANTHER" id="PTHR43289">
    <property type="entry name" value="MITOGEN-ACTIVATED PROTEIN KINASE KINASE KINASE 20-RELATED"/>
    <property type="match status" value="1"/>
</dbReference>
<dbReference type="OrthoDB" id="6111975at2"/>
<evidence type="ECO:0000256" key="8">
    <source>
        <dbReference type="ARBA" id="ARBA00048679"/>
    </source>
</evidence>
<dbReference type="Gene3D" id="1.10.510.10">
    <property type="entry name" value="Transferase(Phosphotransferase) domain 1"/>
    <property type="match status" value="1"/>
</dbReference>
<dbReference type="PROSITE" id="PS50011">
    <property type="entry name" value="PROTEIN_KINASE_DOM"/>
    <property type="match status" value="1"/>
</dbReference>
<keyword evidence="5 12" id="KW-0418">Kinase</keyword>
<evidence type="ECO:0000256" key="5">
    <source>
        <dbReference type="ARBA" id="ARBA00022777"/>
    </source>
</evidence>
<reference evidence="12 13" key="1">
    <citation type="submission" date="2019-02" db="EMBL/GenBank/DDBJ databases">
        <title>Deep-cultivation of Planctomycetes and their phenomic and genomic characterization uncovers novel biology.</title>
        <authorList>
            <person name="Wiegand S."/>
            <person name="Jogler M."/>
            <person name="Boedeker C."/>
            <person name="Pinto D."/>
            <person name="Vollmers J."/>
            <person name="Rivas-Marin E."/>
            <person name="Kohn T."/>
            <person name="Peeters S.H."/>
            <person name="Heuer A."/>
            <person name="Rast P."/>
            <person name="Oberbeckmann S."/>
            <person name="Bunk B."/>
            <person name="Jeske O."/>
            <person name="Meyerdierks A."/>
            <person name="Storesund J.E."/>
            <person name="Kallscheuer N."/>
            <person name="Luecker S."/>
            <person name="Lage O.M."/>
            <person name="Pohl T."/>
            <person name="Merkel B.J."/>
            <person name="Hornburger P."/>
            <person name="Mueller R.-W."/>
            <person name="Bruemmer F."/>
            <person name="Labrenz M."/>
            <person name="Spormann A.M."/>
            <person name="Op den Camp H."/>
            <person name="Overmann J."/>
            <person name="Amann R."/>
            <person name="Jetten M.S.M."/>
            <person name="Mascher T."/>
            <person name="Medema M.H."/>
            <person name="Devos D.P."/>
            <person name="Kaster A.-K."/>
            <person name="Ovreas L."/>
            <person name="Rohde M."/>
            <person name="Galperin M.Y."/>
            <person name="Jogler C."/>
        </authorList>
    </citation>
    <scope>NUCLEOTIDE SEQUENCE [LARGE SCALE GENOMIC DNA]</scope>
    <source>
        <strain evidence="12 13">SV_7m_r</strain>
    </source>
</reference>
<dbReference type="FunFam" id="1.10.510.10:FF:000021">
    <property type="entry name" value="Serine/threonine protein kinase"/>
    <property type="match status" value="1"/>
</dbReference>
<feature type="compositionally biased region" description="Polar residues" evidence="10">
    <location>
        <begin position="19"/>
        <end position="34"/>
    </location>
</feature>
<keyword evidence="6 9" id="KW-0067">ATP-binding</keyword>
<keyword evidence="13" id="KW-1185">Reference proteome</keyword>
<dbReference type="PANTHER" id="PTHR43289:SF6">
    <property type="entry name" value="SERINE_THREONINE-PROTEIN KINASE NEKL-3"/>
    <property type="match status" value="1"/>
</dbReference>
<feature type="region of interest" description="Disordered" evidence="10">
    <location>
        <begin position="1"/>
        <end position="34"/>
    </location>
</feature>
<dbReference type="InterPro" id="IPR011009">
    <property type="entry name" value="Kinase-like_dom_sf"/>
</dbReference>
<evidence type="ECO:0000256" key="10">
    <source>
        <dbReference type="SAM" id="MobiDB-lite"/>
    </source>
</evidence>
<feature type="domain" description="Protein kinase" evidence="11">
    <location>
        <begin position="48"/>
        <end position="312"/>
    </location>
</feature>
<dbReference type="Gene3D" id="3.30.200.20">
    <property type="entry name" value="Phosphorylase Kinase, domain 1"/>
    <property type="match status" value="1"/>
</dbReference>
<dbReference type="InterPro" id="IPR000719">
    <property type="entry name" value="Prot_kinase_dom"/>
</dbReference>
<dbReference type="EC" id="2.7.11.1" evidence="1"/>